<dbReference type="RefSeq" id="WP_143987804.1">
    <property type="nucleotide sequence ID" value="NZ_CP041692.1"/>
</dbReference>
<dbReference type="InterPro" id="IPR036866">
    <property type="entry name" value="RibonucZ/Hydroxyglut_hydro"/>
</dbReference>
<sequence length="281" mass="30680">MDIYLCRTCGNAFPIDQDLPGVCPICADDRQWVPQDGQQWTKCSEIAGDHEFGFVEVEPGLTRLEVRPTFGIGQKTMLIKTPTGQLVWEPNGVVTDAMLTAAAENGGVAAVSASHPHLVGAAAVWAREFDVPLYFNADDRRWISHPDDRIGLWRDRLEILPGITLVQAGGHFPGSSVAHWADGADGRGVLFSGDTIAVTPNRTASFMRSFPNYLPLSVRLVRQIVAAVEPYDYDRIYGAFGTCIESDAKRVVAESAERYLGWLTDAICDPDERSLTVGGIS</sequence>
<proteinExistence type="predicted"/>
<evidence type="ECO:0000313" key="3">
    <source>
        <dbReference type="Proteomes" id="UP000319263"/>
    </source>
</evidence>
<dbReference type="Gene3D" id="3.60.15.10">
    <property type="entry name" value="Ribonuclease Z/Hydroxyacylglutathione hydrolase-like"/>
    <property type="match status" value="1"/>
</dbReference>
<evidence type="ECO:0000313" key="2">
    <source>
        <dbReference type="EMBL" id="QDP97850.1"/>
    </source>
</evidence>
<feature type="domain" description="Metallo-beta-lactamase" evidence="1">
    <location>
        <begin position="73"/>
        <end position="240"/>
    </location>
</feature>
<gene>
    <name evidence="2" type="ORF">FOE78_19805</name>
</gene>
<organism evidence="2 3">
    <name type="scientific">Microlunatus elymi</name>
    <dbReference type="NCBI Taxonomy" id="2596828"/>
    <lineage>
        <taxon>Bacteria</taxon>
        <taxon>Bacillati</taxon>
        <taxon>Actinomycetota</taxon>
        <taxon>Actinomycetes</taxon>
        <taxon>Propionibacteriales</taxon>
        <taxon>Propionibacteriaceae</taxon>
        <taxon>Microlunatus</taxon>
    </lineage>
</organism>
<dbReference type="SUPFAM" id="SSF56281">
    <property type="entry name" value="Metallo-hydrolase/oxidoreductase"/>
    <property type="match status" value="1"/>
</dbReference>
<keyword evidence="2" id="KW-0378">Hydrolase</keyword>
<dbReference type="Pfam" id="PF00753">
    <property type="entry name" value="Lactamase_B"/>
    <property type="match status" value="1"/>
</dbReference>
<dbReference type="KEGG" id="mik:FOE78_19805"/>
<dbReference type="SMART" id="SM00849">
    <property type="entry name" value="Lactamase_B"/>
    <property type="match status" value="1"/>
</dbReference>
<dbReference type="GO" id="GO:0016787">
    <property type="term" value="F:hydrolase activity"/>
    <property type="evidence" value="ECO:0007669"/>
    <property type="project" value="UniProtKB-KW"/>
</dbReference>
<name>A0A516Q346_9ACTN</name>
<dbReference type="PANTHER" id="PTHR36839">
    <property type="entry name" value="METALLO-BETA-LACTAMASE FAMILY PROTEIN (AFU_ORTHOLOGUE AFUA_5G12770)"/>
    <property type="match status" value="1"/>
</dbReference>
<keyword evidence="3" id="KW-1185">Reference proteome</keyword>
<dbReference type="AlphaFoldDB" id="A0A516Q346"/>
<dbReference type="Proteomes" id="UP000319263">
    <property type="component" value="Chromosome"/>
</dbReference>
<dbReference type="PANTHER" id="PTHR36839:SF1">
    <property type="entry name" value="METALLO-BETA-LACTAMASE FAMILY PROTEIN (AFU_ORTHOLOGUE AFUA_5G12770)"/>
    <property type="match status" value="1"/>
</dbReference>
<dbReference type="EMBL" id="CP041692">
    <property type="protein sequence ID" value="QDP97850.1"/>
    <property type="molecule type" value="Genomic_DNA"/>
</dbReference>
<protein>
    <submittedName>
        <fullName evidence="2">MBL fold metallo-hydrolase</fullName>
    </submittedName>
</protein>
<evidence type="ECO:0000259" key="1">
    <source>
        <dbReference type="SMART" id="SM00849"/>
    </source>
</evidence>
<dbReference type="OrthoDB" id="2373347at2"/>
<dbReference type="InterPro" id="IPR001279">
    <property type="entry name" value="Metallo-B-lactamas"/>
</dbReference>
<reference evidence="2 3" key="1">
    <citation type="submission" date="2019-07" db="EMBL/GenBank/DDBJ databases">
        <title>Microlunatus dokdonensis sp. nov. isolated from the rhizospheric soil of the wild plant Elymus tsukushiensis.</title>
        <authorList>
            <person name="Ghim S.-Y."/>
            <person name="Hwang Y.-J."/>
            <person name="Son J.-S."/>
            <person name="Shin J.-H."/>
        </authorList>
    </citation>
    <scope>NUCLEOTIDE SEQUENCE [LARGE SCALE GENOMIC DNA]</scope>
    <source>
        <strain evidence="2 3">KUDC0627</strain>
    </source>
</reference>
<accession>A0A516Q346</accession>